<evidence type="ECO:0000313" key="1">
    <source>
        <dbReference type="EMBL" id="DAG04873.1"/>
    </source>
</evidence>
<proteinExistence type="predicted"/>
<organism evidence="1">
    <name type="scientific">Siphoviridae sp. ctGa111</name>
    <dbReference type="NCBI Taxonomy" id="2825413"/>
    <lineage>
        <taxon>Viruses</taxon>
        <taxon>Duplodnaviria</taxon>
        <taxon>Heunggongvirae</taxon>
        <taxon>Uroviricota</taxon>
        <taxon>Caudoviricetes</taxon>
    </lineage>
</organism>
<dbReference type="EMBL" id="BK016245">
    <property type="protein sequence ID" value="DAG04873.1"/>
    <property type="molecule type" value="Genomic_DNA"/>
</dbReference>
<sequence length="100" mass="11503">MTYNICNAPLWSELWCFGFLSDDDRVVIDCSPTKGKLVSTSYKTAEFKTEDGKIDLTRYTTSYRFADTYDEAAKGYNEMITKTRDKFAAIDKDLASRIIR</sequence>
<protein>
    <submittedName>
        <fullName evidence="1">Uncharacterized protein</fullName>
    </submittedName>
</protein>
<accession>A0A8S5VDM1</accession>
<name>A0A8S5VDM1_9CAUD</name>
<reference evidence="1" key="1">
    <citation type="journal article" date="2021" name="Proc. Natl. Acad. Sci. U.S.A.">
        <title>A Catalog of Tens of Thousands of Viruses from Human Metagenomes Reveals Hidden Associations with Chronic Diseases.</title>
        <authorList>
            <person name="Tisza M.J."/>
            <person name="Buck C.B."/>
        </authorList>
    </citation>
    <scope>NUCLEOTIDE SEQUENCE</scope>
    <source>
        <strain evidence="1">CtGa111</strain>
    </source>
</reference>